<name>A0A9D3W7D1_9ROSI</name>
<evidence type="ECO:0000313" key="2">
    <source>
        <dbReference type="EMBL" id="KAH1114101.1"/>
    </source>
</evidence>
<dbReference type="Proteomes" id="UP000828251">
    <property type="component" value="Unassembled WGS sequence"/>
</dbReference>
<keyword evidence="3" id="KW-1185">Reference proteome</keyword>
<feature type="region of interest" description="Disordered" evidence="1">
    <location>
        <begin position="97"/>
        <end position="126"/>
    </location>
</feature>
<gene>
    <name evidence="2" type="ORF">J1N35_007479</name>
</gene>
<sequence length="126" mass="14427">MGICRRHIRINTPSTPGFSLGSMTESQPSRSSQATCKKRKQTAEQGKKSKQKQKRKEIFDFFPKTCKSKGYKALIQKQRQGLTLTIHRKSKSLQVGIQTHNTHTHTDPHSYTKTERAEEGFIHTTE</sequence>
<evidence type="ECO:0000256" key="1">
    <source>
        <dbReference type="SAM" id="MobiDB-lite"/>
    </source>
</evidence>
<organism evidence="2 3">
    <name type="scientific">Gossypium stocksii</name>
    <dbReference type="NCBI Taxonomy" id="47602"/>
    <lineage>
        <taxon>Eukaryota</taxon>
        <taxon>Viridiplantae</taxon>
        <taxon>Streptophyta</taxon>
        <taxon>Embryophyta</taxon>
        <taxon>Tracheophyta</taxon>
        <taxon>Spermatophyta</taxon>
        <taxon>Magnoliopsida</taxon>
        <taxon>eudicotyledons</taxon>
        <taxon>Gunneridae</taxon>
        <taxon>Pentapetalae</taxon>
        <taxon>rosids</taxon>
        <taxon>malvids</taxon>
        <taxon>Malvales</taxon>
        <taxon>Malvaceae</taxon>
        <taxon>Malvoideae</taxon>
        <taxon>Gossypium</taxon>
    </lineage>
</organism>
<dbReference type="EMBL" id="JAIQCV010000003">
    <property type="protein sequence ID" value="KAH1114101.1"/>
    <property type="molecule type" value="Genomic_DNA"/>
</dbReference>
<feature type="region of interest" description="Disordered" evidence="1">
    <location>
        <begin position="11"/>
        <end position="56"/>
    </location>
</feature>
<comment type="caution">
    <text evidence="2">The sequence shown here is derived from an EMBL/GenBank/DDBJ whole genome shotgun (WGS) entry which is preliminary data.</text>
</comment>
<protein>
    <submittedName>
        <fullName evidence="2">Uncharacterized protein</fullName>
    </submittedName>
</protein>
<reference evidence="2 3" key="1">
    <citation type="journal article" date="2021" name="Plant Biotechnol. J.">
        <title>Multi-omics assisted identification of the key and species-specific regulatory components of drought-tolerant mechanisms in Gossypium stocksii.</title>
        <authorList>
            <person name="Yu D."/>
            <person name="Ke L."/>
            <person name="Zhang D."/>
            <person name="Wu Y."/>
            <person name="Sun Y."/>
            <person name="Mei J."/>
            <person name="Sun J."/>
            <person name="Sun Y."/>
        </authorList>
    </citation>
    <scope>NUCLEOTIDE SEQUENCE [LARGE SCALE GENOMIC DNA]</scope>
    <source>
        <strain evidence="3">cv. E1</strain>
        <tissue evidence="2">Leaf</tissue>
    </source>
</reference>
<accession>A0A9D3W7D1</accession>
<dbReference type="AlphaFoldDB" id="A0A9D3W7D1"/>
<feature type="compositionally biased region" description="Basic and acidic residues" evidence="1">
    <location>
        <begin position="104"/>
        <end position="126"/>
    </location>
</feature>
<feature type="compositionally biased region" description="Polar residues" evidence="1">
    <location>
        <begin position="11"/>
        <end position="35"/>
    </location>
</feature>
<proteinExistence type="predicted"/>
<evidence type="ECO:0000313" key="3">
    <source>
        <dbReference type="Proteomes" id="UP000828251"/>
    </source>
</evidence>